<dbReference type="NCBIfam" id="TIGR00487">
    <property type="entry name" value="IF-2"/>
    <property type="match status" value="1"/>
</dbReference>
<dbReference type="InterPro" id="IPR006847">
    <property type="entry name" value="IF2_N"/>
</dbReference>
<evidence type="ECO:0000256" key="5">
    <source>
        <dbReference type="ARBA" id="ARBA00023134"/>
    </source>
</evidence>
<dbReference type="FunFam" id="3.40.50.10050:FF:000001">
    <property type="entry name" value="Translation initiation factor IF-2"/>
    <property type="match status" value="1"/>
</dbReference>
<proteinExistence type="inferred from homology"/>
<dbReference type="GO" id="GO:0005829">
    <property type="term" value="C:cytosol"/>
    <property type="evidence" value="ECO:0007669"/>
    <property type="project" value="TreeGrafter"/>
</dbReference>
<dbReference type="Pfam" id="PF04760">
    <property type="entry name" value="IF2_N"/>
    <property type="match status" value="1"/>
</dbReference>
<organism evidence="8">
    <name type="scientific">Bangiopsis subsimplex</name>
    <dbReference type="NCBI Taxonomy" id="139980"/>
    <lineage>
        <taxon>Eukaryota</taxon>
        <taxon>Rhodophyta</taxon>
        <taxon>Stylonematophyceae</taxon>
        <taxon>Stylonematales</taxon>
        <taxon>Stylonemataceae</taxon>
        <taxon>Bangiopsis</taxon>
    </lineage>
</organism>
<dbReference type="CDD" id="cd01887">
    <property type="entry name" value="IF2_eIF5B"/>
    <property type="match status" value="1"/>
</dbReference>
<reference evidence="9" key="2">
    <citation type="submission" date="2017-03" db="EMBL/GenBank/DDBJ databases">
        <title>The new red algal subphylum Proteorhodophytina comprises the largest and most divergent plastid genomes known.</title>
        <authorList>
            <person name="Munoz-Gomez S.A."/>
            <person name="Mejia-Franco F.G."/>
            <person name="Durnin K."/>
            <person name="Morgan C."/>
            <person name="Grisdale C.J."/>
            <person name="Archibald J.M."/>
            <person name="Slamovits C.H."/>
        </authorList>
    </citation>
    <scope>NUCLEOTIDE SEQUENCE</scope>
    <source>
        <strain evidence="9">UTEX LB2854</strain>
    </source>
</reference>
<dbReference type="CDD" id="cd03692">
    <property type="entry name" value="mtIF2_IVc"/>
    <property type="match status" value="1"/>
</dbReference>
<dbReference type="Gene3D" id="2.40.30.10">
    <property type="entry name" value="Translation factors"/>
    <property type="match status" value="2"/>
</dbReference>
<protein>
    <recommendedName>
        <fullName evidence="6">Translation initiation factor IF-2, chloroplastic</fullName>
    </recommendedName>
</protein>
<dbReference type="AlphaFoldDB" id="A0A1C9CD19"/>
<evidence type="ECO:0000313" key="9">
    <source>
        <dbReference type="EMBL" id="ARO90394.1"/>
    </source>
</evidence>
<dbReference type="HAMAP" id="MF_00100_B">
    <property type="entry name" value="IF_2_B"/>
    <property type="match status" value="1"/>
</dbReference>
<dbReference type="EMBL" id="KX284718">
    <property type="protein sequence ID" value="AOM66244.1"/>
    <property type="molecule type" value="Genomic_DNA"/>
</dbReference>
<evidence type="ECO:0000256" key="1">
    <source>
        <dbReference type="ARBA" id="ARBA00007733"/>
    </source>
</evidence>
<dbReference type="GO" id="GO:0003924">
    <property type="term" value="F:GTPase activity"/>
    <property type="evidence" value="ECO:0007669"/>
    <property type="project" value="InterPro"/>
</dbReference>
<gene>
    <name evidence="8" type="primary">infB</name>
    <name evidence="8" type="ORF">Bangp_162</name>
</gene>
<dbReference type="FunFam" id="3.40.50.300:FF:000019">
    <property type="entry name" value="Translation initiation factor IF-2"/>
    <property type="match status" value="1"/>
</dbReference>
<dbReference type="Pfam" id="PF00009">
    <property type="entry name" value="GTP_EFTU"/>
    <property type="match status" value="1"/>
</dbReference>
<dbReference type="PANTHER" id="PTHR43381:SF5">
    <property type="entry name" value="TR-TYPE G DOMAIN-CONTAINING PROTEIN"/>
    <property type="match status" value="1"/>
</dbReference>
<evidence type="ECO:0000259" key="7">
    <source>
        <dbReference type="PROSITE" id="PS51722"/>
    </source>
</evidence>
<dbReference type="PRINTS" id="PR00315">
    <property type="entry name" value="ELONGATNFCT"/>
</dbReference>
<dbReference type="InterPro" id="IPR027417">
    <property type="entry name" value="P-loop_NTPase"/>
</dbReference>
<evidence type="ECO:0000313" key="8">
    <source>
        <dbReference type="EMBL" id="AOM66244.1"/>
    </source>
</evidence>
<keyword evidence="5" id="KW-0342">GTP-binding</keyword>
<evidence type="ECO:0000256" key="3">
    <source>
        <dbReference type="ARBA" id="ARBA00022741"/>
    </source>
</evidence>
<dbReference type="RefSeq" id="YP_009296901.1">
    <property type="nucleotide sequence ID" value="NC_031173.1"/>
</dbReference>
<dbReference type="PROSITE" id="PS01176">
    <property type="entry name" value="IF2"/>
    <property type="match status" value="1"/>
</dbReference>
<dbReference type="InterPro" id="IPR053905">
    <property type="entry name" value="EF-G-like_DII"/>
</dbReference>
<dbReference type="GO" id="GO:0003743">
    <property type="term" value="F:translation initiation factor activity"/>
    <property type="evidence" value="ECO:0007669"/>
    <property type="project" value="UniProtKB-KW"/>
</dbReference>
<dbReference type="Gene3D" id="3.40.50.300">
    <property type="entry name" value="P-loop containing nucleotide triphosphate hydrolases"/>
    <property type="match status" value="1"/>
</dbReference>
<dbReference type="GO" id="GO:0005525">
    <property type="term" value="F:GTP binding"/>
    <property type="evidence" value="ECO:0007669"/>
    <property type="project" value="UniProtKB-KW"/>
</dbReference>
<dbReference type="InterPro" id="IPR000178">
    <property type="entry name" value="TF_IF2_bacterial-like"/>
</dbReference>
<dbReference type="InterPro" id="IPR023115">
    <property type="entry name" value="TIF_IF2_dom3"/>
</dbReference>
<dbReference type="PANTHER" id="PTHR43381">
    <property type="entry name" value="TRANSLATION INITIATION FACTOR IF-2-RELATED"/>
    <property type="match status" value="1"/>
</dbReference>
<dbReference type="NCBIfam" id="TIGR00231">
    <property type="entry name" value="small_GTP"/>
    <property type="match status" value="1"/>
</dbReference>
<dbReference type="PROSITE" id="PS51722">
    <property type="entry name" value="G_TR_2"/>
    <property type="match status" value="1"/>
</dbReference>
<dbReference type="GeneID" id="29073315"/>
<reference evidence="8" key="1">
    <citation type="journal article" date="2016" name="BMC Biol.">
        <title>Parallel evolution of highly conserved plastid genome architecture in red seaweeds and seed plants.</title>
        <authorList>
            <person name="Lee J."/>
            <person name="Cho C.H."/>
            <person name="Park S.I."/>
            <person name="Choi J.W."/>
            <person name="Song H.S."/>
            <person name="West J.A."/>
            <person name="Bhattacharya D."/>
            <person name="Yoon H.S."/>
        </authorList>
    </citation>
    <scope>NUCLEOTIDE SEQUENCE</scope>
</reference>
<keyword evidence="3" id="KW-0547">Nucleotide-binding</keyword>
<dbReference type="Pfam" id="PF22042">
    <property type="entry name" value="EF-G_D2"/>
    <property type="match status" value="1"/>
</dbReference>
<dbReference type="InterPro" id="IPR015760">
    <property type="entry name" value="TIF_IF2"/>
</dbReference>
<accession>A0A1C9CD19</accession>
<name>A0A1C9CD19_9RHOD</name>
<evidence type="ECO:0000256" key="2">
    <source>
        <dbReference type="ARBA" id="ARBA00022540"/>
    </source>
</evidence>
<dbReference type="Gene3D" id="3.40.50.10050">
    <property type="entry name" value="Translation initiation factor IF- 2, domain 3"/>
    <property type="match status" value="1"/>
</dbReference>
<keyword evidence="4" id="KW-0648">Protein biosynthesis</keyword>
<evidence type="ECO:0000256" key="6">
    <source>
        <dbReference type="ARBA" id="ARBA00044105"/>
    </source>
</evidence>
<dbReference type="FunFam" id="2.40.30.10:FF:000008">
    <property type="entry name" value="Translation initiation factor IF-2"/>
    <property type="match status" value="1"/>
</dbReference>
<dbReference type="InterPro" id="IPR036925">
    <property type="entry name" value="TIF_IF2_dom3_sf"/>
</dbReference>
<evidence type="ECO:0000256" key="4">
    <source>
        <dbReference type="ARBA" id="ARBA00022917"/>
    </source>
</evidence>
<keyword evidence="8" id="KW-0934">Plastid</keyword>
<dbReference type="Pfam" id="PF11987">
    <property type="entry name" value="IF-2"/>
    <property type="match status" value="1"/>
</dbReference>
<dbReference type="InterPro" id="IPR000795">
    <property type="entry name" value="T_Tr_GTP-bd_dom"/>
</dbReference>
<dbReference type="SUPFAM" id="SSF52156">
    <property type="entry name" value="Initiation factor IF2/eIF5b, domain 3"/>
    <property type="match status" value="1"/>
</dbReference>
<dbReference type="SUPFAM" id="SSF52540">
    <property type="entry name" value="P-loop containing nucleoside triphosphate hydrolases"/>
    <property type="match status" value="1"/>
</dbReference>
<dbReference type="EMBL" id="KY709207">
    <property type="protein sequence ID" value="ARO90394.1"/>
    <property type="molecule type" value="Genomic_DNA"/>
</dbReference>
<dbReference type="InterPro" id="IPR009000">
    <property type="entry name" value="Transl_B-barrel_sf"/>
</dbReference>
<dbReference type="SUPFAM" id="SSF50447">
    <property type="entry name" value="Translation proteins"/>
    <property type="match status" value="2"/>
</dbReference>
<keyword evidence="2 8" id="KW-0396">Initiation factor</keyword>
<feature type="domain" description="Tr-type G" evidence="7">
    <location>
        <begin position="258"/>
        <end position="430"/>
    </location>
</feature>
<keyword evidence="9" id="KW-0150">Chloroplast</keyword>
<geneLocation type="plastid" evidence="8"/>
<dbReference type="InterPro" id="IPR005225">
    <property type="entry name" value="Small_GTP-bd"/>
</dbReference>
<comment type="similarity">
    <text evidence="1">Belongs to the TRAFAC class translation factor GTPase superfamily. Classic translation factor GTPase family. IF-2 subfamily.</text>
</comment>
<sequence>MEVSLYMNETLKVKNSKIITKKKNKMEKILYKTELLLLNKIKKRKNILELSNPKLIRDIKSVISTDTFINTNKVDVNNSEKTVKQKEEKVVPYVDQESKSLKTKNKKKNKNYIQFEDPEEKVTTKKSSILINFDDSDSTKSLKKGSTNKKSKIRSSNNANINIQEIDKSLESPQEIIVTGPMGIKEVAQKINKSEIELIKFLFLKGIAVTINEIIDVSMIKMIAENFQIEVLSELKDTKQRLTNLESSEPLEDNFLDKRAPIVAVLGHVDHGKTSVLDNIRGVKTAKEEAGGITQGLNAYNVIIKHKEKDEKIVFLDTPGHAAFTQMRSRGALIMDIAILVVAADDSIQPQTIEAIEYIKSTKVPLIVAINKIDKDTSNPEKIKEELSKYDIIPEEWGGDTIFVSISALKNINIDSLVDSIFLVAELQNLQASSKAQGSGIIIEAQLDKNKGPAVTILVQNGTFKRGDIIGTEDIVGKIKIISNEANNFLESAGPSQIINLWGFTDLPEVGKLIRVYKTDKEAKNQIKTSLNKNIISTHLNVSDYSLQKNIKVLNLIIKSNNKGSLEAILQMIKEIPQQKVAVKVLSAAPGEITETDILFASTTEAIVMGFDTTLAPGAKSTASRLNIQIYESQVIYDLIDKLEKEMCKLLAPEFIKEEIGLAKVKNIFSLTKGQVAGCYIESGKLLHNSVIQIIRKNNVIYEGNLDSLKRVKEDIKEISAGNECGVLIKDFQDWQQDDIIKDFKLTLKEPSLSS</sequence>